<gene>
    <name evidence="1" type="ORF">MENTE1834_LOCUS2391</name>
</gene>
<comment type="caution">
    <text evidence="1">The sequence shown here is derived from an EMBL/GenBank/DDBJ whole genome shotgun (WGS) entry which is preliminary data.</text>
</comment>
<accession>A0ACB0XQZ5</accession>
<dbReference type="Proteomes" id="UP001497535">
    <property type="component" value="Unassembled WGS sequence"/>
</dbReference>
<keyword evidence="2" id="KW-1185">Reference proteome</keyword>
<reference evidence="1" key="1">
    <citation type="submission" date="2023-11" db="EMBL/GenBank/DDBJ databases">
        <authorList>
            <person name="Poullet M."/>
        </authorList>
    </citation>
    <scope>NUCLEOTIDE SEQUENCE</scope>
    <source>
        <strain evidence="1">E1834</strain>
    </source>
</reference>
<name>A0ACB0XQZ5_MELEN</name>
<dbReference type="EMBL" id="CAVMJV010000002">
    <property type="protein sequence ID" value="CAK5013374.1"/>
    <property type="molecule type" value="Genomic_DNA"/>
</dbReference>
<evidence type="ECO:0000313" key="2">
    <source>
        <dbReference type="Proteomes" id="UP001497535"/>
    </source>
</evidence>
<organism evidence="1 2">
    <name type="scientific">Meloidogyne enterolobii</name>
    <name type="common">Root-knot nematode worm</name>
    <name type="synonym">Meloidogyne mayaguensis</name>
    <dbReference type="NCBI Taxonomy" id="390850"/>
    <lineage>
        <taxon>Eukaryota</taxon>
        <taxon>Metazoa</taxon>
        <taxon>Ecdysozoa</taxon>
        <taxon>Nematoda</taxon>
        <taxon>Chromadorea</taxon>
        <taxon>Rhabditida</taxon>
        <taxon>Tylenchina</taxon>
        <taxon>Tylenchomorpha</taxon>
        <taxon>Tylenchoidea</taxon>
        <taxon>Meloidogynidae</taxon>
        <taxon>Meloidogyninae</taxon>
        <taxon>Meloidogyne</taxon>
    </lineage>
</organism>
<proteinExistence type="predicted"/>
<sequence>MSTSKTEIYKHFSFNDHKFGQKYFKKTKIIYKKTNTSFLFTDSPTSSGTTTTSILPHLYPPLPQQQQPNTYASTIINNQSQKNPTNSVFPPQYNTNNISSILPSTSILPPETQQNPKAKTFNPTTSQTSFEHFPTFPTNLFEQQKHFKQQNVFPQNYYNQHVFNSIQTQKQQQTTENNPNIYLNQNITTLQQQQQNVSSTFPPSSCKFKICF</sequence>
<evidence type="ECO:0000313" key="1">
    <source>
        <dbReference type="EMBL" id="CAK5013374.1"/>
    </source>
</evidence>
<protein>
    <submittedName>
        <fullName evidence="1">Uncharacterized protein</fullName>
    </submittedName>
</protein>